<organism evidence="1">
    <name type="scientific">marine sediment metagenome</name>
    <dbReference type="NCBI Taxonomy" id="412755"/>
    <lineage>
        <taxon>unclassified sequences</taxon>
        <taxon>metagenomes</taxon>
        <taxon>ecological metagenomes</taxon>
    </lineage>
</organism>
<gene>
    <name evidence="1" type="ORF">LCGC14_2533110</name>
</gene>
<sequence length="34" mass="3921">MSDLIYIADVIPPENKEEALSFYYSIFGNRNPIT</sequence>
<evidence type="ECO:0000313" key="1">
    <source>
        <dbReference type="EMBL" id="KKL12702.1"/>
    </source>
</evidence>
<name>A0A0F9BFX6_9ZZZZ</name>
<protein>
    <submittedName>
        <fullName evidence="1">Uncharacterized protein</fullName>
    </submittedName>
</protein>
<feature type="non-terminal residue" evidence="1">
    <location>
        <position position="34"/>
    </location>
</feature>
<dbReference type="AlphaFoldDB" id="A0A0F9BFX6"/>
<proteinExistence type="predicted"/>
<comment type="caution">
    <text evidence="1">The sequence shown here is derived from an EMBL/GenBank/DDBJ whole genome shotgun (WGS) entry which is preliminary data.</text>
</comment>
<dbReference type="EMBL" id="LAZR01041153">
    <property type="protein sequence ID" value="KKL12702.1"/>
    <property type="molecule type" value="Genomic_DNA"/>
</dbReference>
<accession>A0A0F9BFX6</accession>
<reference evidence="1" key="1">
    <citation type="journal article" date="2015" name="Nature">
        <title>Complex archaea that bridge the gap between prokaryotes and eukaryotes.</title>
        <authorList>
            <person name="Spang A."/>
            <person name="Saw J.H."/>
            <person name="Jorgensen S.L."/>
            <person name="Zaremba-Niedzwiedzka K."/>
            <person name="Martijn J."/>
            <person name="Lind A.E."/>
            <person name="van Eijk R."/>
            <person name="Schleper C."/>
            <person name="Guy L."/>
            <person name="Ettema T.J."/>
        </authorList>
    </citation>
    <scope>NUCLEOTIDE SEQUENCE</scope>
</reference>